<proteinExistence type="predicted"/>
<dbReference type="PRINTS" id="PR00038">
    <property type="entry name" value="HTHLUXR"/>
</dbReference>
<evidence type="ECO:0000256" key="2">
    <source>
        <dbReference type="ARBA" id="ARBA00023125"/>
    </source>
</evidence>
<dbReference type="InterPro" id="IPR000792">
    <property type="entry name" value="Tscrpt_reg_LuxR_C"/>
</dbReference>
<evidence type="ECO:0000313" key="5">
    <source>
        <dbReference type="EMBL" id="CDX02436.1"/>
    </source>
</evidence>
<dbReference type="OrthoDB" id="1137593at2"/>
<dbReference type="SUPFAM" id="SSF46894">
    <property type="entry name" value="C-terminal effector domain of the bipartite response regulators"/>
    <property type="match status" value="1"/>
</dbReference>
<protein>
    <submittedName>
        <fullName evidence="6">Helix-turn-helix transcriptional regulator</fullName>
    </submittedName>
    <submittedName>
        <fullName evidence="5">Transcriptional regulator, LuxR</fullName>
    </submittedName>
</protein>
<evidence type="ECO:0000259" key="4">
    <source>
        <dbReference type="PROSITE" id="PS50043"/>
    </source>
</evidence>
<dbReference type="Proteomes" id="UP000054623">
    <property type="component" value="Unassembled WGS sequence"/>
</dbReference>
<dbReference type="GO" id="GO:0003677">
    <property type="term" value="F:DNA binding"/>
    <property type="evidence" value="ECO:0007669"/>
    <property type="project" value="UniProtKB-KW"/>
</dbReference>
<organism evidence="5">
    <name type="scientific">Desulfitobacterium hafniense</name>
    <name type="common">Desulfitobacterium frappieri</name>
    <dbReference type="NCBI Taxonomy" id="49338"/>
    <lineage>
        <taxon>Bacteria</taxon>
        <taxon>Bacillati</taxon>
        <taxon>Bacillota</taxon>
        <taxon>Clostridia</taxon>
        <taxon>Eubacteriales</taxon>
        <taxon>Desulfitobacteriaceae</taxon>
        <taxon>Desulfitobacterium</taxon>
    </lineage>
</organism>
<keyword evidence="3" id="KW-0804">Transcription</keyword>
<dbReference type="CDD" id="cd06170">
    <property type="entry name" value="LuxR_C_like"/>
    <property type="match status" value="1"/>
</dbReference>
<feature type="domain" description="HTH luxR-type" evidence="4">
    <location>
        <begin position="7"/>
        <end position="72"/>
    </location>
</feature>
<dbReference type="InterPro" id="IPR036388">
    <property type="entry name" value="WH-like_DNA-bd_sf"/>
</dbReference>
<dbReference type="PATRIC" id="fig|49338.4.peg.2738"/>
<accession>A0A098B3J3</accession>
<dbReference type="EMBL" id="LOCK01000061">
    <property type="protein sequence ID" value="KTE89812.1"/>
    <property type="molecule type" value="Genomic_DNA"/>
</dbReference>
<dbReference type="EMBL" id="LK996017">
    <property type="protein sequence ID" value="CDX02436.1"/>
    <property type="molecule type" value="Genomic_DNA"/>
</dbReference>
<sequence>MNFPADQNRDIQSLTYREKDVLRLRVKGYSSKKIADSLTIEITTVRTHLKHIHRKLGVSSQVELIQFVHKMYI</sequence>
<evidence type="ECO:0000256" key="1">
    <source>
        <dbReference type="ARBA" id="ARBA00023015"/>
    </source>
</evidence>
<dbReference type="RefSeq" id="WP_005810932.1">
    <property type="nucleotide sequence ID" value="NZ_CABKQQ010000029.1"/>
</dbReference>
<gene>
    <name evidence="6" type="ORF">AT727_10725</name>
    <name evidence="5" type="ORF">DPCES_2549</name>
</gene>
<dbReference type="SMART" id="SM00421">
    <property type="entry name" value="HTH_LUXR"/>
    <property type="match status" value="1"/>
</dbReference>
<keyword evidence="2" id="KW-0238">DNA-binding</keyword>
<dbReference type="GO" id="GO:0006355">
    <property type="term" value="P:regulation of DNA-templated transcription"/>
    <property type="evidence" value="ECO:0007669"/>
    <property type="project" value="InterPro"/>
</dbReference>
<dbReference type="PROSITE" id="PS00622">
    <property type="entry name" value="HTH_LUXR_1"/>
    <property type="match status" value="1"/>
</dbReference>
<name>A0A098B3J3_DESHA</name>
<dbReference type="PANTHER" id="PTHR44688">
    <property type="entry name" value="DNA-BINDING TRANSCRIPTIONAL ACTIVATOR DEVR_DOSR"/>
    <property type="match status" value="1"/>
</dbReference>
<dbReference type="Gene3D" id="1.10.10.10">
    <property type="entry name" value="Winged helix-like DNA-binding domain superfamily/Winged helix DNA-binding domain"/>
    <property type="match status" value="1"/>
</dbReference>
<dbReference type="PROSITE" id="PS50043">
    <property type="entry name" value="HTH_LUXR_2"/>
    <property type="match status" value="1"/>
</dbReference>
<dbReference type="PANTHER" id="PTHR44688:SF16">
    <property type="entry name" value="DNA-BINDING TRANSCRIPTIONAL ACTIVATOR DEVR_DOSR"/>
    <property type="match status" value="1"/>
</dbReference>
<reference evidence="6 7" key="2">
    <citation type="submission" date="2015-12" db="EMBL/GenBank/DDBJ databases">
        <title>Draft Genome Sequence of Desulfitobacterium hafniense Strain DH, a Sulfate-reducing Bacterium Isolated from Paddy Soils.</title>
        <authorList>
            <person name="Bao P."/>
            <person name="Zhang X."/>
            <person name="Li G."/>
        </authorList>
    </citation>
    <scope>NUCLEOTIDE SEQUENCE [LARGE SCALE GENOMIC DNA]</scope>
    <source>
        <strain evidence="6 7">DH</strain>
    </source>
</reference>
<keyword evidence="1" id="KW-0805">Transcription regulation</keyword>
<evidence type="ECO:0000256" key="3">
    <source>
        <dbReference type="ARBA" id="ARBA00023163"/>
    </source>
</evidence>
<dbReference type="Pfam" id="PF00196">
    <property type="entry name" value="GerE"/>
    <property type="match status" value="1"/>
</dbReference>
<dbReference type="InterPro" id="IPR016032">
    <property type="entry name" value="Sig_transdc_resp-reg_C-effctor"/>
</dbReference>
<evidence type="ECO:0000313" key="6">
    <source>
        <dbReference type="EMBL" id="KTE89812.1"/>
    </source>
</evidence>
<dbReference type="AlphaFoldDB" id="A0A098B3J3"/>
<reference evidence="5" key="1">
    <citation type="submission" date="2014-07" db="EMBL/GenBank/DDBJ databases">
        <authorList>
            <person name="Hornung V.Bastian."/>
        </authorList>
    </citation>
    <scope>NUCLEOTIDE SEQUENCE</scope>
    <source>
        <strain evidence="5">PCE-S</strain>
    </source>
</reference>
<evidence type="ECO:0000313" key="7">
    <source>
        <dbReference type="Proteomes" id="UP000054623"/>
    </source>
</evidence>